<dbReference type="Pfam" id="PF00566">
    <property type="entry name" value="RabGAP-TBC"/>
    <property type="match status" value="1"/>
</dbReference>
<dbReference type="GO" id="GO:0005096">
    <property type="term" value="F:GTPase activator activity"/>
    <property type="evidence" value="ECO:0007669"/>
    <property type="project" value="UniProtKB-KW"/>
</dbReference>
<feature type="domain" description="Rab-GAP TBC" evidence="5">
    <location>
        <begin position="86"/>
        <end position="272"/>
    </location>
</feature>
<dbReference type="Gene3D" id="1.10.8.1310">
    <property type="match status" value="1"/>
</dbReference>
<accession>A0A8D9B3U5</accession>
<evidence type="ECO:0000256" key="3">
    <source>
        <dbReference type="SAM" id="MobiDB-lite"/>
    </source>
</evidence>
<dbReference type="EMBL" id="HBUF01600370">
    <property type="protein sequence ID" value="CAG6775959.1"/>
    <property type="molecule type" value="Transcribed_RNA"/>
</dbReference>
<evidence type="ECO:0000259" key="5">
    <source>
        <dbReference type="PROSITE" id="PS50086"/>
    </source>
</evidence>
<dbReference type="Gene3D" id="1.10.472.80">
    <property type="entry name" value="Ypt/Rab-GAP domain of gyp1p, domain 3"/>
    <property type="match status" value="1"/>
</dbReference>
<keyword evidence="4" id="KW-0812">Transmembrane</keyword>
<keyword evidence="2" id="KW-0175">Coiled coil</keyword>
<feature type="compositionally biased region" description="Polar residues" evidence="3">
    <location>
        <begin position="19"/>
        <end position="41"/>
    </location>
</feature>
<dbReference type="EMBL" id="HBUF01046521">
    <property type="protein sequence ID" value="CAG6619899.1"/>
    <property type="molecule type" value="Transcribed_RNA"/>
</dbReference>
<dbReference type="PANTHER" id="PTHR20913">
    <property type="entry name" value="TBC1 DOMAIN FAMILY MEMBER 20/GTPASE"/>
    <property type="match status" value="1"/>
</dbReference>
<reference evidence="6" key="1">
    <citation type="submission" date="2021-05" db="EMBL/GenBank/DDBJ databases">
        <authorList>
            <person name="Alioto T."/>
            <person name="Alioto T."/>
            <person name="Gomez Garrido J."/>
        </authorList>
    </citation>
    <scope>NUCLEOTIDE SEQUENCE</scope>
</reference>
<dbReference type="FunFam" id="1.10.8.1310:FF:000001">
    <property type="entry name" value="TBC1 domain family, member 20"/>
    <property type="match status" value="1"/>
</dbReference>
<dbReference type="InterPro" id="IPR000195">
    <property type="entry name" value="Rab-GAP-TBC_dom"/>
</dbReference>
<dbReference type="EMBL" id="HBUF01371255">
    <property type="protein sequence ID" value="CAG6726253.1"/>
    <property type="molecule type" value="Transcribed_RNA"/>
</dbReference>
<dbReference type="PROSITE" id="PS50086">
    <property type="entry name" value="TBC_RABGAP"/>
    <property type="match status" value="1"/>
</dbReference>
<evidence type="ECO:0000256" key="1">
    <source>
        <dbReference type="ARBA" id="ARBA00022468"/>
    </source>
</evidence>
<keyword evidence="1" id="KW-0343">GTPase activation</keyword>
<evidence type="ECO:0000256" key="2">
    <source>
        <dbReference type="SAM" id="Coils"/>
    </source>
</evidence>
<dbReference type="GO" id="GO:0005789">
    <property type="term" value="C:endoplasmic reticulum membrane"/>
    <property type="evidence" value="ECO:0007669"/>
    <property type="project" value="TreeGrafter"/>
</dbReference>
<evidence type="ECO:0000256" key="4">
    <source>
        <dbReference type="SAM" id="Phobius"/>
    </source>
</evidence>
<feature type="coiled-coil region" evidence="2">
    <location>
        <begin position="335"/>
        <end position="379"/>
    </location>
</feature>
<dbReference type="EMBL" id="HBUF01220635">
    <property type="protein sequence ID" value="CAG6669260.1"/>
    <property type="molecule type" value="Transcribed_RNA"/>
</dbReference>
<dbReference type="GO" id="GO:0006888">
    <property type="term" value="P:endoplasmic reticulum to Golgi vesicle-mediated transport"/>
    <property type="evidence" value="ECO:0007669"/>
    <property type="project" value="TreeGrafter"/>
</dbReference>
<name>A0A8D9B3U5_9HEMI</name>
<keyword evidence="4" id="KW-0472">Membrane</keyword>
<feature type="transmembrane region" description="Helical" evidence="4">
    <location>
        <begin position="384"/>
        <end position="415"/>
    </location>
</feature>
<dbReference type="SUPFAM" id="SSF47923">
    <property type="entry name" value="Ypt/Rab-GAP domain of gyp1p"/>
    <property type="match status" value="2"/>
</dbReference>
<proteinExistence type="predicted"/>
<dbReference type="InterPro" id="IPR045913">
    <property type="entry name" value="TBC20/Gyp8-like"/>
</dbReference>
<dbReference type="EMBL" id="HBUF01371254">
    <property type="protein sequence ID" value="CAG6726252.1"/>
    <property type="molecule type" value="Transcribed_RNA"/>
</dbReference>
<dbReference type="InterPro" id="IPR035969">
    <property type="entry name" value="Rab-GAP_TBC_sf"/>
</dbReference>
<dbReference type="EMBL" id="HBUF01046522">
    <property type="protein sequence ID" value="CAG6619900.1"/>
    <property type="molecule type" value="Transcribed_RNA"/>
</dbReference>
<dbReference type="EMBL" id="HBUF01600368">
    <property type="protein sequence ID" value="CAG6775955.1"/>
    <property type="molecule type" value="Transcribed_RNA"/>
</dbReference>
<dbReference type="AlphaFoldDB" id="A0A8D9B3U5"/>
<protein>
    <submittedName>
        <fullName evidence="6">TBC1 domain family member 20</fullName>
    </submittedName>
</protein>
<feature type="region of interest" description="Disordered" evidence="3">
    <location>
        <begin position="1"/>
        <end position="47"/>
    </location>
</feature>
<organism evidence="6">
    <name type="scientific">Cacopsylla melanoneura</name>
    <dbReference type="NCBI Taxonomy" id="428564"/>
    <lineage>
        <taxon>Eukaryota</taxon>
        <taxon>Metazoa</taxon>
        <taxon>Ecdysozoa</taxon>
        <taxon>Arthropoda</taxon>
        <taxon>Hexapoda</taxon>
        <taxon>Insecta</taxon>
        <taxon>Pterygota</taxon>
        <taxon>Neoptera</taxon>
        <taxon>Paraneoptera</taxon>
        <taxon>Hemiptera</taxon>
        <taxon>Sternorrhyncha</taxon>
        <taxon>Psylloidea</taxon>
        <taxon>Psyllidae</taxon>
        <taxon>Psyllinae</taxon>
        <taxon>Cacopsylla</taxon>
    </lineage>
</organism>
<dbReference type="PANTHER" id="PTHR20913:SF7">
    <property type="entry name" value="RE60063P"/>
    <property type="match status" value="1"/>
</dbReference>
<evidence type="ECO:0000313" key="6">
    <source>
        <dbReference type="EMBL" id="CAG6775957.1"/>
    </source>
</evidence>
<sequence length="477" mass="55876">MGDETTMPLSNGTDEDYNSSDLSESDPQSHQPHTELSSYQPDLSFEPLPVPAEYREKEKELKEIVCQKRKLSLEQLRNHAKSPGGFITDDIRQELWHQLLEIDLSKHCENSNKNDLLSHSEYSQVVLDVNRSLKRFPPGIPIEQRLALQDQLTLLILKVIHAYPRLRYYQGYHDVAITFLLVVGEMKAFRILEVLSNDHLSENMRDTMDETSYVLNYMYPLVNKRSQELCEFLERSCVGTMFCLPWYLTWFSHNLNRYSDVVRLYDYFLASPKLLPIYLISVIVLYREQDILQTSCEMPSVHCLLAQLPEDLPYETLLQDALEMYEEFPPDQIKQEVDERVMREAEKRKKELEDIALRRKQLEKRKQEERERDERAANSLRTRLFYWVPAWVVPTTGFGLVFWTTSIAVGIYAMLKMSEPNSSLAPLYQRLVHLWTQWFAWQSNLFRLMINNTDTDVLEGVVNVIGSVVSNNTTKED</sequence>
<dbReference type="EMBL" id="HBUF01220636">
    <property type="protein sequence ID" value="CAG6669261.1"/>
    <property type="molecule type" value="Transcribed_RNA"/>
</dbReference>
<dbReference type="EMBL" id="HBUF01600369">
    <property type="protein sequence ID" value="CAG6775957.1"/>
    <property type="molecule type" value="Transcribed_RNA"/>
</dbReference>
<dbReference type="SMART" id="SM00164">
    <property type="entry name" value="TBC"/>
    <property type="match status" value="1"/>
</dbReference>
<keyword evidence="4" id="KW-1133">Transmembrane helix</keyword>